<dbReference type="SUPFAM" id="SSF56672">
    <property type="entry name" value="DNA/RNA polymerases"/>
    <property type="match status" value="1"/>
</dbReference>
<sequence length="275" mass="30523">MKGLRGNGNIGRGAVQPSKEVAHRDDKARFYAFPGKIEVEASYAVITCTILICDQMAIVCLNLSSTCSYVSVQFALGFDADFEVESPSIKSIPVVLEIREVFPTDLPDMPPDRDIDFCIDLKTGTHPISIPPYCMALVELRDLKSQIQELLDKVVDQGYQSCDVLLVEWDDYEDLVISDDIFGVVLKFLKHSIGWFEVGDVKTLRGNEIRQGGIIPARCNTPKLVGSGIANPFGASPKGLPHRQVGWLLGVRCWKSWRTKGPLGELNRVGWQRLS</sequence>
<evidence type="ECO:0000313" key="3">
    <source>
        <dbReference type="Proteomes" id="UP001234989"/>
    </source>
</evidence>
<evidence type="ECO:0000256" key="1">
    <source>
        <dbReference type="SAM" id="MobiDB-lite"/>
    </source>
</evidence>
<feature type="region of interest" description="Disordered" evidence="1">
    <location>
        <begin position="1"/>
        <end position="21"/>
    </location>
</feature>
<dbReference type="Proteomes" id="UP001234989">
    <property type="component" value="Chromosome 7"/>
</dbReference>
<dbReference type="AlphaFoldDB" id="A0AAF0TYG7"/>
<accession>A0AAF0TYG7</accession>
<reference evidence="2" key="1">
    <citation type="submission" date="2023-08" db="EMBL/GenBank/DDBJ databases">
        <title>A de novo genome assembly of Solanum verrucosum Schlechtendal, a Mexican diploid species geographically isolated from the other diploid A-genome species in potato relatives.</title>
        <authorList>
            <person name="Hosaka K."/>
        </authorList>
    </citation>
    <scope>NUCLEOTIDE SEQUENCE</scope>
    <source>
        <tissue evidence="2">Young leaves</tissue>
    </source>
</reference>
<protein>
    <submittedName>
        <fullName evidence="2">Uncharacterized protein</fullName>
    </submittedName>
</protein>
<dbReference type="PANTHER" id="PTHR15503:SF45">
    <property type="entry name" value="RNA-DIRECTED DNA POLYMERASE HOMOLOG"/>
    <property type="match status" value="1"/>
</dbReference>
<keyword evidence="3" id="KW-1185">Reference proteome</keyword>
<feature type="compositionally biased region" description="Gly residues" evidence="1">
    <location>
        <begin position="1"/>
        <end position="11"/>
    </location>
</feature>
<dbReference type="InterPro" id="IPR043502">
    <property type="entry name" value="DNA/RNA_pol_sf"/>
</dbReference>
<dbReference type="PANTHER" id="PTHR15503">
    <property type="entry name" value="LDOC1 RELATED"/>
    <property type="match status" value="1"/>
</dbReference>
<proteinExistence type="predicted"/>
<name>A0AAF0TYG7_SOLVR</name>
<dbReference type="EMBL" id="CP133618">
    <property type="protein sequence ID" value="WMV37209.1"/>
    <property type="molecule type" value="Genomic_DNA"/>
</dbReference>
<dbReference type="InterPro" id="IPR032567">
    <property type="entry name" value="RTL1-rel"/>
</dbReference>
<gene>
    <name evidence="2" type="ORF">MTR67_030594</name>
</gene>
<evidence type="ECO:0000313" key="2">
    <source>
        <dbReference type="EMBL" id="WMV37209.1"/>
    </source>
</evidence>
<organism evidence="2 3">
    <name type="scientific">Solanum verrucosum</name>
    <dbReference type="NCBI Taxonomy" id="315347"/>
    <lineage>
        <taxon>Eukaryota</taxon>
        <taxon>Viridiplantae</taxon>
        <taxon>Streptophyta</taxon>
        <taxon>Embryophyta</taxon>
        <taxon>Tracheophyta</taxon>
        <taxon>Spermatophyta</taxon>
        <taxon>Magnoliopsida</taxon>
        <taxon>eudicotyledons</taxon>
        <taxon>Gunneridae</taxon>
        <taxon>Pentapetalae</taxon>
        <taxon>asterids</taxon>
        <taxon>lamiids</taxon>
        <taxon>Solanales</taxon>
        <taxon>Solanaceae</taxon>
        <taxon>Solanoideae</taxon>
        <taxon>Solaneae</taxon>
        <taxon>Solanum</taxon>
    </lineage>
</organism>